<name>A0AAD6LJX2_9ROSI</name>
<organism evidence="1 2">
    <name type="scientific">Populus alba x Populus x berolinensis</name>
    <dbReference type="NCBI Taxonomy" id="444605"/>
    <lineage>
        <taxon>Eukaryota</taxon>
        <taxon>Viridiplantae</taxon>
        <taxon>Streptophyta</taxon>
        <taxon>Embryophyta</taxon>
        <taxon>Tracheophyta</taxon>
        <taxon>Spermatophyta</taxon>
        <taxon>Magnoliopsida</taxon>
        <taxon>eudicotyledons</taxon>
        <taxon>Gunneridae</taxon>
        <taxon>Pentapetalae</taxon>
        <taxon>rosids</taxon>
        <taxon>fabids</taxon>
        <taxon>Malpighiales</taxon>
        <taxon>Salicaceae</taxon>
        <taxon>Saliceae</taxon>
        <taxon>Populus</taxon>
    </lineage>
</organism>
<sequence length="115" mass="12769">MGCGFHVWLSSRLCDTQIAIGLMICCHQEMSRVDGVHELISFYAEIPCNLRVQYSSLAPHCVCLALFTLVDYPQTGLAPAEPNPITLAANPIWNLARAMQINLLSNKKKIQTLLI</sequence>
<dbReference type="AlphaFoldDB" id="A0AAD6LJX2"/>
<protein>
    <submittedName>
        <fullName evidence="1">Uncharacterized protein</fullName>
    </submittedName>
</protein>
<comment type="caution">
    <text evidence="1">The sequence shown here is derived from an EMBL/GenBank/DDBJ whole genome shotgun (WGS) entry which is preliminary data.</text>
</comment>
<reference evidence="1 2" key="1">
    <citation type="journal article" date="2023" name="Mol. Ecol. Resour.">
        <title>Chromosome-level genome assembly of a triploid poplar Populus alba 'Berolinensis'.</title>
        <authorList>
            <person name="Chen S."/>
            <person name="Yu Y."/>
            <person name="Wang X."/>
            <person name="Wang S."/>
            <person name="Zhang T."/>
            <person name="Zhou Y."/>
            <person name="He R."/>
            <person name="Meng N."/>
            <person name="Wang Y."/>
            <person name="Liu W."/>
            <person name="Liu Z."/>
            <person name="Liu J."/>
            <person name="Guo Q."/>
            <person name="Huang H."/>
            <person name="Sederoff R.R."/>
            <person name="Wang G."/>
            <person name="Qu G."/>
            <person name="Chen S."/>
        </authorList>
    </citation>
    <scope>NUCLEOTIDE SEQUENCE [LARGE SCALE GENOMIC DNA]</scope>
    <source>
        <strain evidence="1">SC-2020</strain>
    </source>
</reference>
<accession>A0AAD6LJX2</accession>
<evidence type="ECO:0000313" key="2">
    <source>
        <dbReference type="Proteomes" id="UP001164929"/>
    </source>
</evidence>
<dbReference type="EMBL" id="JAQIZT010000016">
    <property type="protein sequence ID" value="KAJ6968478.1"/>
    <property type="molecule type" value="Genomic_DNA"/>
</dbReference>
<keyword evidence="2" id="KW-1185">Reference proteome</keyword>
<dbReference type="Proteomes" id="UP001164929">
    <property type="component" value="Chromosome 16"/>
</dbReference>
<evidence type="ECO:0000313" key="1">
    <source>
        <dbReference type="EMBL" id="KAJ6968478.1"/>
    </source>
</evidence>
<proteinExistence type="predicted"/>
<gene>
    <name evidence="1" type="ORF">NC653_036450</name>
</gene>